<gene>
    <name evidence="1" type="ORF">FNJ60_10435</name>
</gene>
<evidence type="ECO:0000313" key="2">
    <source>
        <dbReference type="Proteomes" id="UP000324383"/>
    </source>
</evidence>
<protein>
    <submittedName>
        <fullName evidence="1">Uncharacterized protein</fullName>
    </submittedName>
</protein>
<dbReference type="RefSeq" id="WP_148730651.1">
    <property type="nucleotide sequence ID" value="NZ_VKLW01000023.1"/>
</dbReference>
<accession>A0A5D3EAE5</accession>
<comment type="caution">
    <text evidence="1">The sequence shown here is derived from an EMBL/GenBank/DDBJ whole genome shotgun (WGS) entry which is preliminary data.</text>
</comment>
<organism evidence="1 2">
    <name type="scientific">Bacteroides pyogenes</name>
    <dbReference type="NCBI Taxonomy" id="310300"/>
    <lineage>
        <taxon>Bacteria</taxon>
        <taxon>Pseudomonadati</taxon>
        <taxon>Bacteroidota</taxon>
        <taxon>Bacteroidia</taxon>
        <taxon>Bacteroidales</taxon>
        <taxon>Bacteroidaceae</taxon>
        <taxon>Bacteroides</taxon>
    </lineage>
</organism>
<dbReference type="Proteomes" id="UP000324383">
    <property type="component" value="Unassembled WGS sequence"/>
</dbReference>
<reference evidence="1 2" key="1">
    <citation type="submission" date="2019-07" db="EMBL/GenBank/DDBJ databases">
        <title>Draft Genome Sequences of Bacteroides pyogenes Strains Isolated from the Uterus Holstein Dairy Cows with Metritis.</title>
        <authorList>
            <person name="Cunha F."/>
            <person name="Galvao K.N."/>
            <person name="Jeon S.J."/>
            <person name="Jeong K.C."/>
        </authorList>
    </citation>
    <scope>NUCLEOTIDE SEQUENCE [LARGE SCALE GENOMIC DNA]</scope>
    <source>
        <strain evidence="1 2">KG-31</strain>
    </source>
</reference>
<dbReference type="EMBL" id="VKLW01000023">
    <property type="protein sequence ID" value="TYK32819.1"/>
    <property type="molecule type" value="Genomic_DNA"/>
</dbReference>
<keyword evidence="2" id="KW-1185">Reference proteome</keyword>
<dbReference type="AlphaFoldDB" id="A0A5D3EAE5"/>
<name>A0A5D3EAE5_9BACE</name>
<evidence type="ECO:0000313" key="1">
    <source>
        <dbReference type="EMBL" id="TYK32819.1"/>
    </source>
</evidence>
<sequence>MKKINVILISVFLLSSGFWGCSPKEGKINGPGRAECTIDGERMKGGFSGNLFEPDQAAFWSYRKDTFTFGLRIPVYSEKKGLYVFDIQCSQKGWPEIGKEYPLRNIQEDELRLKKRILDKFYNISVEHQIQIYQYADTNKLPKSIRKRKILTYANEMKGGYICFSVLDTMKGKVKADFEVHAEGQSVWFPEIKWSVSAYRGTFEVSALLKRVTPYHKMTTELFY</sequence>
<proteinExistence type="predicted"/>